<sequence>MNFRIETRRDRGLIDRVLYRETGLADGCPPGLAKKRNGCTPPGQLRQQSDRYQRYSTYAPSWWGLPYDRGDYFYDDGYLMRYGNDGIAGYIPLLGGALSIGNAWPDNYGYSRMPSYYSSYYGLGDNYRYADNVVYRVDPDTAAIASVAALLTGEEFAIGQPVPSGYDVYNVPYSYRDDYRDGPDAYYRYNDGYVYQVDPETRLVAAAIELLL</sequence>
<dbReference type="Proteomes" id="UP000059113">
    <property type="component" value="Chromosome"/>
</dbReference>
<dbReference type="AlphaFoldDB" id="A0A0H4VZM8"/>
<gene>
    <name evidence="1" type="ORF">CP97_12240</name>
</gene>
<reference evidence="1 2" key="1">
    <citation type="journal article" date="2015" name="Int. J. Syst. Evol. Microbiol.">
        <title>Erythrobacter atlanticus sp. nov., a bacterium from ocean sediment able to degrade polycyclic aromatic hydrocarbons.</title>
        <authorList>
            <person name="Zhuang L."/>
            <person name="Liu Y."/>
            <person name="Wang L."/>
            <person name="Wang W."/>
            <person name="Shao Z."/>
        </authorList>
    </citation>
    <scope>NUCLEOTIDE SEQUENCE [LARGE SCALE GENOMIC DNA]</scope>
    <source>
        <strain evidence="2">s21-N3</strain>
    </source>
</reference>
<evidence type="ECO:0000313" key="1">
    <source>
        <dbReference type="EMBL" id="AKQ42638.2"/>
    </source>
</evidence>
<dbReference type="RefSeq" id="WP_149036473.1">
    <property type="nucleotide sequence ID" value="NZ_CP011310.1"/>
</dbReference>
<dbReference type="OrthoDB" id="7408224at2"/>
<dbReference type="KEGG" id="ery:CP97_12240"/>
<organism evidence="1 2">
    <name type="scientific">Aurantiacibacter atlanticus</name>
    <dbReference type="NCBI Taxonomy" id="1648404"/>
    <lineage>
        <taxon>Bacteria</taxon>
        <taxon>Pseudomonadati</taxon>
        <taxon>Pseudomonadota</taxon>
        <taxon>Alphaproteobacteria</taxon>
        <taxon>Sphingomonadales</taxon>
        <taxon>Erythrobacteraceae</taxon>
        <taxon>Aurantiacibacter</taxon>
    </lineage>
</organism>
<evidence type="ECO:0000313" key="2">
    <source>
        <dbReference type="Proteomes" id="UP000059113"/>
    </source>
</evidence>
<dbReference type="STRING" id="1648404.CP97_12240"/>
<keyword evidence="2" id="KW-1185">Reference proteome</keyword>
<accession>A0A0H4VZM8</accession>
<name>A0A0H4VZM8_9SPHN</name>
<proteinExistence type="predicted"/>
<protein>
    <submittedName>
        <fullName evidence="1">Uncharacterized protein</fullName>
    </submittedName>
</protein>
<reference evidence="2" key="2">
    <citation type="submission" date="2015-04" db="EMBL/GenBank/DDBJ databases">
        <title>The complete genome sequence of Erythrobacter sp. s21-N3.</title>
        <authorList>
            <person name="Zhuang L."/>
            <person name="Liu Y."/>
            <person name="Shao Z."/>
        </authorList>
    </citation>
    <scope>NUCLEOTIDE SEQUENCE [LARGE SCALE GENOMIC DNA]</scope>
    <source>
        <strain evidence="2">s21-N3</strain>
    </source>
</reference>
<dbReference type="EMBL" id="CP011310">
    <property type="protein sequence ID" value="AKQ42638.2"/>
    <property type="molecule type" value="Genomic_DNA"/>
</dbReference>